<evidence type="ECO:0000313" key="3">
    <source>
        <dbReference type="Proteomes" id="UP001216139"/>
    </source>
</evidence>
<dbReference type="Proteomes" id="UP001216139">
    <property type="component" value="Chromosome"/>
</dbReference>
<evidence type="ECO:0000313" key="2">
    <source>
        <dbReference type="EMBL" id="WCT11852.1"/>
    </source>
</evidence>
<reference evidence="2 3" key="1">
    <citation type="submission" date="2023-02" db="EMBL/GenBank/DDBJ databases">
        <title>Genome sequence of Mucilaginibacter jinjuensis strain KACC 16571.</title>
        <authorList>
            <person name="Kim S."/>
            <person name="Heo J."/>
            <person name="Kwon S.-W."/>
        </authorList>
    </citation>
    <scope>NUCLEOTIDE SEQUENCE [LARGE SCALE GENOMIC DNA]</scope>
    <source>
        <strain evidence="2 3">KACC 16571</strain>
    </source>
</reference>
<accession>A0ABY7T652</accession>
<keyword evidence="1" id="KW-0812">Transmembrane</keyword>
<dbReference type="EMBL" id="CP117167">
    <property type="protein sequence ID" value="WCT11852.1"/>
    <property type="molecule type" value="Genomic_DNA"/>
</dbReference>
<feature type="transmembrane region" description="Helical" evidence="1">
    <location>
        <begin position="123"/>
        <end position="144"/>
    </location>
</feature>
<organism evidence="2 3">
    <name type="scientific">Mucilaginibacter jinjuensis</name>
    <dbReference type="NCBI Taxonomy" id="1176721"/>
    <lineage>
        <taxon>Bacteria</taxon>
        <taxon>Pseudomonadati</taxon>
        <taxon>Bacteroidota</taxon>
        <taxon>Sphingobacteriia</taxon>
        <taxon>Sphingobacteriales</taxon>
        <taxon>Sphingobacteriaceae</taxon>
        <taxon>Mucilaginibacter</taxon>
    </lineage>
</organism>
<keyword evidence="3" id="KW-1185">Reference proteome</keyword>
<sequence length="167" mass="19961">MNDIQEYIESGILELYVLGSVSEEEERELLTYKEKFPEVKQALFELETDMERIAEQMAIKPPPTAWLKIQENLNELIEMPEPEPLRLKELPPPQEPYQRKRDQQYIEVESESSHIRVHKSWRWVLAAIFVLGKIFLGCAIYFYLENRQLSREIDDMRLEIKQLQHTK</sequence>
<keyword evidence="1" id="KW-0472">Membrane</keyword>
<proteinExistence type="predicted"/>
<name>A0ABY7T652_9SPHI</name>
<gene>
    <name evidence="2" type="ORF">PQO05_24270</name>
</gene>
<evidence type="ECO:0000256" key="1">
    <source>
        <dbReference type="SAM" id="Phobius"/>
    </source>
</evidence>
<dbReference type="RefSeq" id="WP_273630042.1">
    <property type="nucleotide sequence ID" value="NZ_CP117167.1"/>
</dbReference>
<keyword evidence="1" id="KW-1133">Transmembrane helix</keyword>
<protein>
    <submittedName>
        <fullName evidence="2">Uncharacterized protein</fullName>
    </submittedName>
</protein>